<proteinExistence type="predicted"/>
<feature type="transmembrane region" description="Helical" evidence="2">
    <location>
        <begin position="6"/>
        <end position="32"/>
    </location>
</feature>
<gene>
    <name evidence="3" type="ORF">BCR34DRAFT_601782</name>
</gene>
<keyword evidence="2" id="KW-0812">Transmembrane</keyword>
<keyword evidence="2" id="KW-0472">Membrane</keyword>
<dbReference type="EMBL" id="MCFA01000067">
    <property type="protein sequence ID" value="ORY10877.1"/>
    <property type="molecule type" value="Genomic_DNA"/>
</dbReference>
<feature type="region of interest" description="Disordered" evidence="1">
    <location>
        <begin position="263"/>
        <end position="343"/>
    </location>
</feature>
<keyword evidence="4" id="KW-1185">Reference proteome</keyword>
<accession>A0A1Y1ZLI1</accession>
<sequence>MASTWIEVLFALLCLQIVVCPITIPFILLTIYHIFRSPLSAIEIVFELVEMIFLQKPTINAIESSSDEPDPALLIPPYPKSQLSSTEWPYHAHRKYAESHSPSGPLISPEKALEMRYQFAQFQKWHHGLNSSQTLTLPAAVPSVTANLGVFHLLSLLQAIGTDMYSLLITLDGHLTNEWALRNYCNTLLNDILVPAIDCLSAGQFDLASLLRELDWPLEPLQRLHAHLCLLDTSPSSAFLDIISGIETTFYLLGITLHRPIIDTKTPEISPPPPRPIPEPMTPPRPIPEPLSPPRPIPEPLSPPTPVPNSTSAPGPRAGRSSIAAPVGGFVQGRKPGTFGVSK</sequence>
<evidence type="ECO:0000313" key="4">
    <source>
        <dbReference type="Proteomes" id="UP000193144"/>
    </source>
</evidence>
<comment type="caution">
    <text evidence="3">The sequence shown here is derived from an EMBL/GenBank/DDBJ whole genome shotgun (WGS) entry which is preliminary data.</text>
</comment>
<evidence type="ECO:0000256" key="2">
    <source>
        <dbReference type="SAM" id="Phobius"/>
    </source>
</evidence>
<feature type="compositionally biased region" description="Pro residues" evidence="1">
    <location>
        <begin position="269"/>
        <end position="307"/>
    </location>
</feature>
<evidence type="ECO:0000256" key="1">
    <source>
        <dbReference type="SAM" id="MobiDB-lite"/>
    </source>
</evidence>
<dbReference type="AlphaFoldDB" id="A0A1Y1ZLI1"/>
<evidence type="ECO:0000313" key="3">
    <source>
        <dbReference type="EMBL" id="ORY10877.1"/>
    </source>
</evidence>
<keyword evidence="2" id="KW-1133">Transmembrane helix</keyword>
<organism evidence="3 4">
    <name type="scientific">Clohesyomyces aquaticus</name>
    <dbReference type="NCBI Taxonomy" id="1231657"/>
    <lineage>
        <taxon>Eukaryota</taxon>
        <taxon>Fungi</taxon>
        <taxon>Dikarya</taxon>
        <taxon>Ascomycota</taxon>
        <taxon>Pezizomycotina</taxon>
        <taxon>Dothideomycetes</taxon>
        <taxon>Pleosporomycetidae</taxon>
        <taxon>Pleosporales</taxon>
        <taxon>Lindgomycetaceae</taxon>
        <taxon>Clohesyomyces</taxon>
    </lineage>
</organism>
<name>A0A1Y1ZLI1_9PLEO</name>
<reference evidence="3 4" key="1">
    <citation type="submission" date="2016-07" db="EMBL/GenBank/DDBJ databases">
        <title>Pervasive Adenine N6-methylation of Active Genes in Fungi.</title>
        <authorList>
            <consortium name="DOE Joint Genome Institute"/>
            <person name="Mondo S.J."/>
            <person name="Dannebaum R.O."/>
            <person name="Kuo R.C."/>
            <person name="Labutti K."/>
            <person name="Haridas S."/>
            <person name="Kuo A."/>
            <person name="Salamov A."/>
            <person name="Ahrendt S.R."/>
            <person name="Lipzen A."/>
            <person name="Sullivan W."/>
            <person name="Andreopoulos W.B."/>
            <person name="Clum A."/>
            <person name="Lindquist E."/>
            <person name="Daum C."/>
            <person name="Ramamoorthy G.K."/>
            <person name="Gryganskyi A."/>
            <person name="Culley D."/>
            <person name="Magnuson J.K."/>
            <person name="James T.Y."/>
            <person name="O'Malley M.A."/>
            <person name="Stajich J.E."/>
            <person name="Spatafora J.W."/>
            <person name="Visel A."/>
            <person name="Grigoriev I.V."/>
        </authorList>
    </citation>
    <scope>NUCLEOTIDE SEQUENCE [LARGE SCALE GENOMIC DNA]</scope>
    <source>
        <strain evidence="3 4">CBS 115471</strain>
    </source>
</reference>
<protein>
    <submittedName>
        <fullName evidence="3">Uncharacterized protein</fullName>
    </submittedName>
</protein>
<dbReference type="Proteomes" id="UP000193144">
    <property type="component" value="Unassembled WGS sequence"/>
</dbReference>